<gene>
    <name evidence="1" type="primary">110675401</name>
</gene>
<dbReference type="InParanoid" id="A0A6I8U9S8"/>
<dbReference type="Proteomes" id="UP000008820">
    <property type="component" value="Chromosome 2"/>
</dbReference>
<sequence>MVGTNGSSRLWIEMKIVLGVLVMCYVVGVASAFEDSAKSATFPVGGAKEESGRATAEVEAYYGQMWFRLWQGPLMMVLKTTATLAFLMFTFGTTAIQGAAHYYKNSNEHDELPTVINGYVENYGTPAILSFWG</sequence>
<evidence type="ECO:0000313" key="1">
    <source>
        <dbReference type="EnsemblMetazoa" id="AAEL027233-PA"/>
    </source>
</evidence>
<proteinExistence type="predicted"/>
<keyword evidence="2" id="KW-1185">Reference proteome</keyword>
<protein>
    <submittedName>
        <fullName evidence="1">Uncharacterized protein</fullName>
    </submittedName>
</protein>
<reference evidence="1" key="2">
    <citation type="submission" date="2020-05" db="UniProtKB">
        <authorList>
            <consortium name="EnsemblMetazoa"/>
        </authorList>
    </citation>
    <scope>IDENTIFICATION</scope>
    <source>
        <strain evidence="1">LVP_AGWG</strain>
    </source>
</reference>
<name>A0A6I8U9S8_AEDAE</name>
<reference evidence="1 2" key="1">
    <citation type="submission" date="2017-06" db="EMBL/GenBank/DDBJ databases">
        <title>Aedes aegypti genome working group (AGWG) sequencing and assembly.</title>
        <authorList>
            <consortium name="Aedes aegypti Genome Working Group (AGWG)"/>
            <person name="Matthews B.J."/>
        </authorList>
    </citation>
    <scope>NUCLEOTIDE SEQUENCE [LARGE SCALE GENOMIC DNA]</scope>
    <source>
        <strain evidence="1 2">LVP_AGWG</strain>
    </source>
</reference>
<accession>A0A6I8U9S8</accession>
<evidence type="ECO:0000313" key="2">
    <source>
        <dbReference type="Proteomes" id="UP000008820"/>
    </source>
</evidence>
<dbReference type="AlphaFoldDB" id="A0A6I8U9S8"/>
<organism evidence="1 2">
    <name type="scientific">Aedes aegypti</name>
    <name type="common">Yellowfever mosquito</name>
    <name type="synonym">Culex aegypti</name>
    <dbReference type="NCBI Taxonomy" id="7159"/>
    <lineage>
        <taxon>Eukaryota</taxon>
        <taxon>Metazoa</taxon>
        <taxon>Ecdysozoa</taxon>
        <taxon>Arthropoda</taxon>
        <taxon>Hexapoda</taxon>
        <taxon>Insecta</taxon>
        <taxon>Pterygota</taxon>
        <taxon>Neoptera</taxon>
        <taxon>Endopterygota</taxon>
        <taxon>Diptera</taxon>
        <taxon>Nematocera</taxon>
        <taxon>Culicoidea</taxon>
        <taxon>Culicidae</taxon>
        <taxon>Culicinae</taxon>
        <taxon>Aedini</taxon>
        <taxon>Aedes</taxon>
        <taxon>Stegomyia</taxon>
    </lineage>
</organism>
<dbReference type="OrthoDB" id="7765041at2759"/>
<dbReference type="EnsemblMetazoa" id="AAEL027233-RA">
    <property type="protein sequence ID" value="AAEL027233-PA"/>
    <property type="gene ID" value="AAEL027233"/>
</dbReference>